<dbReference type="Pfam" id="PF03334">
    <property type="entry name" value="PhaG_MnhG_YufB"/>
    <property type="match status" value="1"/>
</dbReference>
<keyword evidence="3" id="KW-1185">Reference proteome</keyword>
<dbReference type="InterPro" id="IPR005133">
    <property type="entry name" value="PhaG_MnhG_YufB"/>
</dbReference>
<dbReference type="OrthoDB" id="9813804at2"/>
<organism evidence="2 3">
    <name type="scientific">Solilutibacter pythonis</name>
    <dbReference type="NCBI Taxonomy" id="2483112"/>
    <lineage>
        <taxon>Bacteria</taxon>
        <taxon>Pseudomonadati</taxon>
        <taxon>Pseudomonadota</taxon>
        <taxon>Gammaproteobacteria</taxon>
        <taxon>Lysobacterales</taxon>
        <taxon>Lysobacteraceae</taxon>
        <taxon>Solilutibacter</taxon>
    </lineage>
</organism>
<dbReference type="EMBL" id="RFLY01000006">
    <property type="protein sequence ID" value="RMH93376.1"/>
    <property type="molecule type" value="Genomic_DNA"/>
</dbReference>
<comment type="caution">
    <text evidence="2">The sequence shown here is derived from an EMBL/GenBank/DDBJ whole genome shotgun (WGS) entry which is preliminary data.</text>
</comment>
<evidence type="ECO:0000256" key="1">
    <source>
        <dbReference type="SAM" id="Phobius"/>
    </source>
</evidence>
<feature type="transmembrane region" description="Helical" evidence="1">
    <location>
        <begin position="6"/>
        <end position="31"/>
    </location>
</feature>
<protein>
    <submittedName>
        <fullName evidence="2">Na+/H+ antiporter subunit G</fullName>
    </submittedName>
</protein>
<proteinExistence type="predicted"/>
<sequence length="113" mass="11909">MNTVFEILIVALLTLGSFFVLAGSLGLFKLSDFYKRLHGPTKASTMGVGCMLLASIGARALSHGGLDLRELMITAFLFITAPVSAMMMARAALAIRPKDRPEPPAADGRGGDA</sequence>
<gene>
    <name evidence="2" type="ORF">EBB59_05705</name>
</gene>
<dbReference type="PANTHER" id="PTHR34703">
    <property type="entry name" value="ANTIPORTER SUBUNIT MNHG2-RELATED"/>
    <property type="match status" value="1"/>
</dbReference>
<evidence type="ECO:0000313" key="3">
    <source>
        <dbReference type="Proteomes" id="UP000275012"/>
    </source>
</evidence>
<dbReference type="NCBIfam" id="TIGR01300">
    <property type="entry name" value="CPA3_mnhG_phaG"/>
    <property type="match status" value="1"/>
</dbReference>
<feature type="transmembrane region" description="Helical" evidence="1">
    <location>
        <begin position="73"/>
        <end position="93"/>
    </location>
</feature>
<dbReference type="RefSeq" id="WP_122101180.1">
    <property type="nucleotide sequence ID" value="NZ_RFLY01000006.1"/>
</dbReference>
<keyword evidence="1" id="KW-0812">Transmembrane</keyword>
<dbReference type="AlphaFoldDB" id="A0A3M2HUG3"/>
<reference evidence="2 3" key="1">
    <citation type="submission" date="2018-10" db="EMBL/GenBank/DDBJ databases">
        <title>Proposal of Lysobacter pythonis sp. nov. isolated from royal pythons (Python regius).</title>
        <authorList>
            <person name="Hans-Juergen B."/>
            <person name="Huptas C."/>
            <person name="Sandra B."/>
            <person name="Igor L."/>
            <person name="Joachim S."/>
            <person name="Siegfried S."/>
            <person name="Mareike W."/>
            <person name="Peter K."/>
        </authorList>
    </citation>
    <scope>NUCLEOTIDE SEQUENCE [LARGE SCALE GENOMIC DNA]</scope>
    <source>
        <strain evidence="2 3">4284/11</strain>
    </source>
</reference>
<name>A0A3M2HUG3_9GAMM</name>
<dbReference type="PANTHER" id="PTHR34703:SF1">
    <property type="entry name" value="ANTIPORTER SUBUNIT MNHG2-RELATED"/>
    <property type="match status" value="1"/>
</dbReference>
<evidence type="ECO:0000313" key="2">
    <source>
        <dbReference type="EMBL" id="RMH93376.1"/>
    </source>
</evidence>
<dbReference type="NCBIfam" id="NF009316">
    <property type="entry name" value="PRK12674.1-5"/>
    <property type="match status" value="1"/>
</dbReference>
<keyword evidence="1" id="KW-1133">Transmembrane helix</keyword>
<accession>A0A3M2HUG3</accession>
<keyword evidence="1" id="KW-0472">Membrane</keyword>
<dbReference type="GO" id="GO:0015385">
    <property type="term" value="F:sodium:proton antiporter activity"/>
    <property type="evidence" value="ECO:0007669"/>
    <property type="project" value="TreeGrafter"/>
</dbReference>
<dbReference type="Proteomes" id="UP000275012">
    <property type="component" value="Unassembled WGS sequence"/>
</dbReference>